<evidence type="ECO:0000256" key="7">
    <source>
        <dbReference type="ARBA" id="ARBA00023170"/>
    </source>
</evidence>
<feature type="non-terminal residue" evidence="12">
    <location>
        <position position="200"/>
    </location>
</feature>
<evidence type="ECO:0000256" key="8">
    <source>
        <dbReference type="ARBA" id="ARBA00023224"/>
    </source>
</evidence>
<evidence type="ECO:0000256" key="5">
    <source>
        <dbReference type="ARBA" id="ARBA00023040"/>
    </source>
</evidence>
<dbReference type="GO" id="GO:0005886">
    <property type="term" value="C:plasma membrane"/>
    <property type="evidence" value="ECO:0007669"/>
    <property type="project" value="UniProtKB-SubCell"/>
</dbReference>
<evidence type="ECO:0000313" key="13">
    <source>
        <dbReference type="Proteomes" id="UP001626550"/>
    </source>
</evidence>
<dbReference type="PRINTS" id="PR00237">
    <property type="entry name" value="GPCRRHODOPSN"/>
</dbReference>
<proteinExistence type="inferred from homology"/>
<feature type="transmembrane region" description="Helical" evidence="10">
    <location>
        <begin position="45"/>
        <end position="70"/>
    </location>
</feature>
<comment type="similarity">
    <text evidence="9">Belongs to the G-protein coupled receptor 1 family.</text>
</comment>
<evidence type="ECO:0000256" key="10">
    <source>
        <dbReference type="SAM" id="Phobius"/>
    </source>
</evidence>
<dbReference type="PANTHER" id="PTHR24248:SF187">
    <property type="entry name" value="OCTOPAMINE RECEPTOR BETA-2R"/>
    <property type="match status" value="1"/>
</dbReference>
<dbReference type="EMBL" id="JBJKFK010005344">
    <property type="protein sequence ID" value="KAL3308373.1"/>
    <property type="molecule type" value="Genomic_DNA"/>
</dbReference>
<keyword evidence="13" id="KW-1185">Reference proteome</keyword>
<keyword evidence="6 10" id="KW-0472">Membrane</keyword>
<evidence type="ECO:0000256" key="6">
    <source>
        <dbReference type="ARBA" id="ARBA00023136"/>
    </source>
</evidence>
<feature type="domain" description="G-protein coupled receptors family 1 profile" evidence="11">
    <location>
        <begin position="24"/>
        <end position="200"/>
    </location>
</feature>
<dbReference type="InterPro" id="IPR000276">
    <property type="entry name" value="GPCR_Rhodpsn"/>
</dbReference>
<name>A0ABD2PMX5_9PLAT</name>
<keyword evidence="5 9" id="KW-0297">G-protein coupled receptor</keyword>
<accession>A0ABD2PMX5</accession>
<feature type="transmembrane region" description="Helical" evidence="10">
    <location>
        <begin position="124"/>
        <end position="145"/>
    </location>
</feature>
<keyword evidence="3 9" id="KW-0812">Transmembrane</keyword>
<evidence type="ECO:0000259" key="11">
    <source>
        <dbReference type="PROSITE" id="PS50262"/>
    </source>
</evidence>
<keyword evidence="7 9" id="KW-0675">Receptor</keyword>
<comment type="caution">
    <text evidence="12">The sequence shown here is derived from an EMBL/GenBank/DDBJ whole genome shotgun (WGS) entry which is preliminary data.</text>
</comment>
<evidence type="ECO:0000256" key="9">
    <source>
        <dbReference type="RuleBase" id="RU000688"/>
    </source>
</evidence>
<keyword evidence="8 9" id="KW-0807">Transducer</keyword>
<dbReference type="Gene3D" id="1.20.1070.10">
    <property type="entry name" value="Rhodopsin 7-helix transmembrane proteins"/>
    <property type="match status" value="1"/>
</dbReference>
<keyword evidence="2" id="KW-1003">Cell membrane</keyword>
<sequence length="200" mass="22577">MLPDWMKVFFIFIICLLIGLALFGNLLVCVAVCKDRYLRRKANSLYVSLALADLILASVVMVCAVIEYHLGHWPFGLFLCKLYIGLDVMCSTASILNLVAIACDRYIHIRRPFWYRDHCGKLSLALTIFLVWLASGLVSFIPIFLDWHKQEGAAAEADQIRDGGCKIKFNVTYAIASSSLSFYLPTMVMLCIYARLYSLA</sequence>
<dbReference type="SUPFAM" id="SSF81321">
    <property type="entry name" value="Family A G protein-coupled receptor-like"/>
    <property type="match status" value="1"/>
</dbReference>
<evidence type="ECO:0000256" key="1">
    <source>
        <dbReference type="ARBA" id="ARBA00004651"/>
    </source>
</evidence>
<dbReference type="PANTHER" id="PTHR24248">
    <property type="entry name" value="ADRENERGIC RECEPTOR-RELATED G-PROTEIN COUPLED RECEPTOR"/>
    <property type="match status" value="1"/>
</dbReference>
<dbReference type="PROSITE" id="PS00237">
    <property type="entry name" value="G_PROTEIN_RECEP_F1_1"/>
    <property type="match status" value="1"/>
</dbReference>
<keyword evidence="4 10" id="KW-1133">Transmembrane helix</keyword>
<evidence type="ECO:0000256" key="3">
    <source>
        <dbReference type="ARBA" id="ARBA00022692"/>
    </source>
</evidence>
<dbReference type="InterPro" id="IPR017452">
    <property type="entry name" value="GPCR_Rhodpsn_7TM"/>
</dbReference>
<evidence type="ECO:0000256" key="2">
    <source>
        <dbReference type="ARBA" id="ARBA00022475"/>
    </source>
</evidence>
<feature type="transmembrane region" description="Helical" evidence="10">
    <location>
        <begin position="171"/>
        <end position="194"/>
    </location>
</feature>
<reference evidence="12 13" key="1">
    <citation type="submission" date="2024-11" db="EMBL/GenBank/DDBJ databases">
        <title>Adaptive evolution of stress response genes in parasites aligns with host niche diversity.</title>
        <authorList>
            <person name="Hahn C."/>
            <person name="Resl P."/>
        </authorList>
    </citation>
    <scope>NUCLEOTIDE SEQUENCE [LARGE SCALE GENOMIC DNA]</scope>
    <source>
        <strain evidence="12">EGGRZ-B1_66</strain>
        <tissue evidence="12">Body</tissue>
    </source>
</reference>
<feature type="transmembrane region" description="Helical" evidence="10">
    <location>
        <begin position="6"/>
        <end position="33"/>
    </location>
</feature>
<evidence type="ECO:0000313" key="12">
    <source>
        <dbReference type="EMBL" id="KAL3308373.1"/>
    </source>
</evidence>
<dbReference type="Proteomes" id="UP001626550">
    <property type="component" value="Unassembled WGS sequence"/>
</dbReference>
<dbReference type="PROSITE" id="PS50262">
    <property type="entry name" value="G_PROTEIN_RECEP_F1_2"/>
    <property type="match status" value="1"/>
</dbReference>
<dbReference type="AlphaFoldDB" id="A0ABD2PMX5"/>
<comment type="subcellular location">
    <subcellularLocation>
        <location evidence="1">Cell membrane</location>
        <topology evidence="1">Multi-pass membrane protein</topology>
    </subcellularLocation>
</comment>
<protein>
    <recommendedName>
        <fullName evidence="11">G-protein coupled receptors family 1 profile domain-containing protein</fullName>
    </recommendedName>
</protein>
<feature type="transmembrane region" description="Helical" evidence="10">
    <location>
        <begin position="82"/>
        <end position="103"/>
    </location>
</feature>
<dbReference type="GO" id="GO:0004930">
    <property type="term" value="F:G protein-coupled receptor activity"/>
    <property type="evidence" value="ECO:0007669"/>
    <property type="project" value="UniProtKB-KW"/>
</dbReference>
<gene>
    <name evidence="12" type="ORF">Ciccas_013097</name>
</gene>
<organism evidence="12 13">
    <name type="scientific">Cichlidogyrus casuarinus</name>
    <dbReference type="NCBI Taxonomy" id="1844966"/>
    <lineage>
        <taxon>Eukaryota</taxon>
        <taxon>Metazoa</taxon>
        <taxon>Spiralia</taxon>
        <taxon>Lophotrochozoa</taxon>
        <taxon>Platyhelminthes</taxon>
        <taxon>Monogenea</taxon>
        <taxon>Monopisthocotylea</taxon>
        <taxon>Dactylogyridea</taxon>
        <taxon>Ancyrocephalidae</taxon>
        <taxon>Cichlidogyrus</taxon>
    </lineage>
</organism>
<dbReference type="Pfam" id="PF00001">
    <property type="entry name" value="7tm_1"/>
    <property type="match status" value="1"/>
</dbReference>
<evidence type="ECO:0000256" key="4">
    <source>
        <dbReference type="ARBA" id="ARBA00022989"/>
    </source>
</evidence>